<dbReference type="EMBL" id="WBOF01000004">
    <property type="protein sequence ID" value="MQS17275.1"/>
    <property type="molecule type" value="Genomic_DNA"/>
</dbReference>
<organism evidence="1 2">
    <name type="scientific">Streptomyces kaniharaensis</name>
    <dbReference type="NCBI Taxonomy" id="212423"/>
    <lineage>
        <taxon>Bacteria</taxon>
        <taxon>Bacillati</taxon>
        <taxon>Actinomycetota</taxon>
        <taxon>Actinomycetes</taxon>
        <taxon>Kitasatosporales</taxon>
        <taxon>Streptomycetaceae</taxon>
        <taxon>Streptomyces</taxon>
    </lineage>
</organism>
<dbReference type="Proteomes" id="UP000450000">
    <property type="component" value="Unassembled WGS sequence"/>
</dbReference>
<proteinExistence type="predicted"/>
<evidence type="ECO:0000313" key="2">
    <source>
        <dbReference type="Proteomes" id="UP000450000"/>
    </source>
</evidence>
<dbReference type="AlphaFoldDB" id="A0A6N7L258"/>
<protein>
    <submittedName>
        <fullName evidence="1">Uncharacterized protein</fullName>
    </submittedName>
</protein>
<sequence>MNTIDRETVRERARQLNARVTDFRLAILGADPATIERARAEGQTAARTLFDAQLAAGLITAEHHRRRSAALSSEYPGAEAQA</sequence>
<evidence type="ECO:0000313" key="1">
    <source>
        <dbReference type="EMBL" id="MQS17275.1"/>
    </source>
</evidence>
<gene>
    <name evidence="1" type="ORF">F7Q99_35130</name>
</gene>
<name>A0A6N7L258_9ACTN</name>
<comment type="caution">
    <text evidence="1">The sequence shown here is derived from an EMBL/GenBank/DDBJ whole genome shotgun (WGS) entry which is preliminary data.</text>
</comment>
<reference evidence="1 2" key="1">
    <citation type="submission" date="2019-09" db="EMBL/GenBank/DDBJ databases">
        <title>Genome Sequences of Streptomyces kaniharaensis ATCC 21070.</title>
        <authorList>
            <person name="Zhu W."/>
            <person name="De Crecy-Lagard V."/>
            <person name="Richards N.G."/>
        </authorList>
    </citation>
    <scope>NUCLEOTIDE SEQUENCE [LARGE SCALE GENOMIC DNA]</scope>
    <source>
        <strain evidence="1 2">SF-557</strain>
    </source>
</reference>
<dbReference type="RefSeq" id="WP_153469871.1">
    <property type="nucleotide sequence ID" value="NZ_WBOF01000004.1"/>
</dbReference>
<keyword evidence="2" id="KW-1185">Reference proteome</keyword>
<dbReference type="OrthoDB" id="9850465at2"/>
<accession>A0A6N7L258</accession>